<dbReference type="InterPro" id="IPR015915">
    <property type="entry name" value="Kelch-typ_b-propeller"/>
</dbReference>
<accession>D8T6Y2</accession>
<protein>
    <recommendedName>
        <fullName evidence="5">F-box domain-containing protein</fullName>
    </recommendedName>
</protein>
<dbReference type="KEGG" id="smo:SELMODRAFT_429677"/>
<dbReference type="AlphaFoldDB" id="D8T6Y2"/>
<evidence type="ECO:0008006" key="5">
    <source>
        <dbReference type="Google" id="ProtNLM"/>
    </source>
</evidence>
<dbReference type="InterPro" id="IPR006652">
    <property type="entry name" value="Kelch_1"/>
</dbReference>
<dbReference type="Proteomes" id="UP000001514">
    <property type="component" value="Unassembled WGS sequence"/>
</dbReference>
<evidence type="ECO:0000256" key="2">
    <source>
        <dbReference type="ARBA" id="ARBA00022737"/>
    </source>
</evidence>
<reference evidence="3 4" key="1">
    <citation type="journal article" date="2011" name="Science">
        <title>The Selaginella genome identifies genetic changes associated with the evolution of vascular plants.</title>
        <authorList>
            <person name="Banks J.A."/>
            <person name="Nishiyama T."/>
            <person name="Hasebe M."/>
            <person name="Bowman J.L."/>
            <person name="Gribskov M."/>
            <person name="dePamphilis C."/>
            <person name="Albert V.A."/>
            <person name="Aono N."/>
            <person name="Aoyama T."/>
            <person name="Ambrose B.A."/>
            <person name="Ashton N.W."/>
            <person name="Axtell M.J."/>
            <person name="Barker E."/>
            <person name="Barker M.S."/>
            <person name="Bennetzen J.L."/>
            <person name="Bonawitz N.D."/>
            <person name="Chapple C."/>
            <person name="Cheng C."/>
            <person name="Correa L.G."/>
            <person name="Dacre M."/>
            <person name="DeBarry J."/>
            <person name="Dreyer I."/>
            <person name="Elias M."/>
            <person name="Engstrom E.M."/>
            <person name="Estelle M."/>
            <person name="Feng L."/>
            <person name="Finet C."/>
            <person name="Floyd S.K."/>
            <person name="Frommer W.B."/>
            <person name="Fujita T."/>
            <person name="Gramzow L."/>
            <person name="Gutensohn M."/>
            <person name="Harholt J."/>
            <person name="Hattori M."/>
            <person name="Heyl A."/>
            <person name="Hirai T."/>
            <person name="Hiwatashi Y."/>
            <person name="Ishikawa M."/>
            <person name="Iwata M."/>
            <person name="Karol K.G."/>
            <person name="Koehler B."/>
            <person name="Kolukisaoglu U."/>
            <person name="Kubo M."/>
            <person name="Kurata T."/>
            <person name="Lalonde S."/>
            <person name="Li K."/>
            <person name="Li Y."/>
            <person name="Litt A."/>
            <person name="Lyons E."/>
            <person name="Manning G."/>
            <person name="Maruyama T."/>
            <person name="Michael T.P."/>
            <person name="Mikami K."/>
            <person name="Miyazaki S."/>
            <person name="Morinaga S."/>
            <person name="Murata T."/>
            <person name="Mueller-Roeber B."/>
            <person name="Nelson D.R."/>
            <person name="Obara M."/>
            <person name="Oguri Y."/>
            <person name="Olmstead R.G."/>
            <person name="Onodera N."/>
            <person name="Petersen B.L."/>
            <person name="Pils B."/>
            <person name="Prigge M."/>
            <person name="Rensing S.A."/>
            <person name="Riano-Pachon D.M."/>
            <person name="Roberts A.W."/>
            <person name="Sato Y."/>
            <person name="Scheller H.V."/>
            <person name="Schulz B."/>
            <person name="Schulz C."/>
            <person name="Shakirov E.V."/>
            <person name="Shibagaki N."/>
            <person name="Shinohara N."/>
            <person name="Shippen D.E."/>
            <person name="Soerensen I."/>
            <person name="Sotooka R."/>
            <person name="Sugimoto N."/>
            <person name="Sugita M."/>
            <person name="Sumikawa N."/>
            <person name="Tanurdzic M."/>
            <person name="Theissen G."/>
            <person name="Ulvskov P."/>
            <person name="Wakazuki S."/>
            <person name="Weng J.K."/>
            <person name="Willats W.W."/>
            <person name="Wipf D."/>
            <person name="Wolf P.G."/>
            <person name="Yang L."/>
            <person name="Zimmer A.D."/>
            <person name="Zhu Q."/>
            <person name="Mitros T."/>
            <person name="Hellsten U."/>
            <person name="Loque D."/>
            <person name="Otillar R."/>
            <person name="Salamov A."/>
            <person name="Schmutz J."/>
            <person name="Shapiro H."/>
            <person name="Lindquist E."/>
            <person name="Lucas S."/>
            <person name="Rokhsar D."/>
            <person name="Grigoriev I.V."/>
        </authorList>
    </citation>
    <scope>NUCLEOTIDE SEQUENCE [LARGE SCALE GENOMIC DNA]</scope>
</reference>
<dbReference type="EMBL" id="GL377683">
    <property type="protein sequence ID" value="EFJ07613.1"/>
    <property type="molecule type" value="Genomic_DNA"/>
</dbReference>
<dbReference type="SMART" id="SM00612">
    <property type="entry name" value="Kelch"/>
    <property type="match status" value="2"/>
</dbReference>
<dbReference type="Gramene" id="EFJ07613">
    <property type="protein sequence ID" value="EFJ07613"/>
    <property type="gene ID" value="SELMODRAFT_429677"/>
</dbReference>
<keyword evidence="2" id="KW-0677">Repeat</keyword>
<organism evidence="4">
    <name type="scientific">Selaginella moellendorffii</name>
    <name type="common">Spikemoss</name>
    <dbReference type="NCBI Taxonomy" id="88036"/>
    <lineage>
        <taxon>Eukaryota</taxon>
        <taxon>Viridiplantae</taxon>
        <taxon>Streptophyta</taxon>
        <taxon>Embryophyta</taxon>
        <taxon>Tracheophyta</taxon>
        <taxon>Lycopodiopsida</taxon>
        <taxon>Selaginellales</taxon>
        <taxon>Selaginellaceae</taxon>
        <taxon>Selaginella</taxon>
    </lineage>
</organism>
<dbReference type="HOGENOM" id="CLU_1252474_0_0_1"/>
<evidence type="ECO:0000313" key="4">
    <source>
        <dbReference type="Proteomes" id="UP000001514"/>
    </source>
</evidence>
<name>D8T6Y2_SELML</name>
<dbReference type="Pfam" id="PF01344">
    <property type="entry name" value="Kelch_1"/>
    <property type="match status" value="1"/>
</dbReference>
<sequence>MATTIIPGLDSDAAYQCLLRVSLSSHGQMRKMSRAWRDLVSSAKFYDDRAAQGLDEEWLVATVILRQEDELLIMTFNPSSSKKAWMVLPPPPRGFYATGGFDCRALGSKLYLLGLGQGKSLSVFDSHTNRWSTAAPMLCPRFFYASAAMEGQLYVVGGNRERQEQDAETYNPLEDRWYPLPPLPPHGTMAFRNALVVDGYKMVILRAGSITVWQLVGK</sequence>
<dbReference type="OMA" id="RWRICRI"/>
<keyword evidence="1" id="KW-0880">Kelch repeat</keyword>
<dbReference type="PANTHER" id="PTHR46344:SF19">
    <property type="entry name" value="F-BOX DOMAIN-CONTAINING PROTEIN"/>
    <property type="match status" value="1"/>
</dbReference>
<dbReference type="PANTHER" id="PTHR46344">
    <property type="entry name" value="OS02G0202900 PROTEIN"/>
    <property type="match status" value="1"/>
</dbReference>
<keyword evidence="4" id="KW-1185">Reference proteome</keyword>
<dbReference type="Gene3D" id="2.120.10.80">
    <property type="entry name" value="Kelch-type beta propeller"/>
    <property type="match status" value="1"/>
</dbReference>
<gene>
    <name evidence="3" type="ORF">SELMODRAFT_429677</name>
</gene>
<proteinExistence type="predicted"/>
<dbReference type="eggNOG" id="KOG1072">
    <property type="taxonomic scope" value="Eukaryota"/>
</dbReference>
<evidence type="ECO:0000256" key="1">
    <source>
        <dbReference type="ARBA" id="ARBA00022441"/>
    </source>
</evidence>
<dbReference type="InParanoid" id="D8T6Y2"/>
<dbReference type="SUPFAM" id="SSF117281">
    <property type="entry name" value="Kelch motif"/>
    <property type="match status" value="1"/>
</dbReference>
<evidence type="ECO:0000313" key="3">
    <source>
        <dbReference type="EMBL" id="EFJ07613.1"/>
    </source>
</evidence>